<dbReference type="GeneID" id="36377301"/>
<evidence type="ECO:0000256" key="1">
    <source>
        <dbReference type="SAM" id="MobiDB-lite"/>
    </source>
</evidence>
<feature type="chain" id="PRO_5015030501" evidence="2">
    <location>
        <begin position="19"/>
        <end position="154"/>
    </location>
</feature>
<dbReference type="Proteomes" id="UP000035682">
    <property type="component" value="Unplaced"/>
</dbReference>
<gene>
    <name evidence="3 5 6" type="ORF">SRAE_1000318900</name>
</gene>
<dbReference type="CTD" id="36377301"/>
<evidence type="ECO:0000256" key="2">
    <source>
        <dbReference type="SAM" id="SignalP"/>
    </source>
</evidence>
<feature type="region of interest" description="Disordered" evidence="1">
    <location>
        <begin position="79"/>
        <end position="103"/>
    </location>
</feature>
<accession>A0A090L553</accession>
<sequence>MLYFFFFFLFYLIPLVNVCSKASKNKDNGKITSATKVGTVTSGENKKQKDLPLKAGSVATTETGTALKSCKEKNANLEIKNNNNKQKALKKSLNPEGNKTNEAGVQDETNVDINDTPTKKGNNDTFNKIVNIPNNAFDGPATLKENVVASKFMI</sequence>
<name>A0A090L553_STRRB</name>
<evidence type="ECO:0000313" key="6">
    <source>
        <dbReference type="WormBase" id="SRAE_1000318900"/>
    </source>
</evidence>
<protein>
    <submittedName>
        <fullName evidence="3 5">Uncharacterized protein</fullName>
    </submittedName>
</protein>
<dbReference type="EMBL" id="LN609528">
    <property type="protein sequence ID" value="CEF64936.1"/>
    <property type="molecule type" value="Genomic_DNA"/>
</dbReference>
<evidence type="ECO:0000313" key="3">
    <source>
        <dbReference type="EMBL" id="CEF64936.1"/>
    </source>
</evidence>
<dbReference type="WormBase" id="SRAE_1000318900">
    <property type="protein sequence ID" value="SRP04852"/>
    <property type="gene ID" value="WBGene00259806"/>
</dbReference>
<organism evidence="3">
    <name type="scientific">Strongyloides ratti</name>
    <name type="common">Parasitic roundworm</name>
    <dbReference type="NCBI Taxonomy" id="34506"/>
    <lineage>
        <taxon>Eukaryota</taxon>
        <taxon>Metazoa</taxon>
        <taxon>Ecdysozoa</taxon>
        <taxon>Nematoda</taxon>
        <taxon>Chromadorea</taxon>
        <taxon>Rhabditida</taxon>
        <taxon>Tylenchina</taxon>
        <taxon>Panagrolaimomorpha</taxon>
        <taxon>Strongyloidoidea</taxon>
        <taxon>Strongyloididae</taxon>
        <taxon>Strongyloides</taxon>
    </lineage>
</organism>
<keyword evidence="4" id="KW-1185">Reference proteome</keyword>
<dbReference type="AlphaFoldDB" id="A0A090L553"/>
<evidence type="ECO:0000313" key="4">
    <source>
        <dbReference type="Proteomes" id="UP000035682"/>
    </source>
</evidence>
<proteinExistence type="predicted"/>
<dbReference type="RefSeq" id="XP_024504137.1">
    <property type="nucleotide sequence ID" value="XM_024650350.1"/>
</dbReference>
<feature type="signal peptide" evidence="2">
    <location>
        <begin position="1"/>
        <end position="18"/>
    </location>
</feature>
<keyword evidence="2" id="KW-0732">Signal</keyword>
<dbReference type="WBParaSite" id="SRAE_1000318900.1">
    <property type="protein sequence ID" value="SRAE_1000318900.1"/>
    <property type="gene ID" value="WBGene00259806"/>
</dbReference>
<reference evidence="3 4" key="1">
    <citation type="submission" date="2014-09" db="EMBL/GenBank/DDBJ databases">
        <authorList>
            <person name="Martin A.A."/>
        </authorList>
    </citation>
    <scope>NUCLEOTIDE SEQUENCE</scope>
    <source>
        <strain evidence="4">ED321</strain>
        <strain evidence="3">ED321 Heterogonic</strain>
    </source>
</reference>
<reference evidence="5" key="2">
    <citation type="submission" date="2020-12" db="UniProtKB">
        <authorList>
            <consortium name="WormBaseParasite"/>
        </authorList>
    </citation>
    <scope>IDENTIFICATION</scope>
</reference>
<feature type="compositionally biased region" description="Low complexity" evidence="1">
    <location>
        <begin position="79"/>
        <end position="94"/>
    </location>
</feature>
<evidence type="ECO:0000313" key="5">
    <source>
        <dbReference type="WBParaSite" id="SRAE_1000318900.1"/>
    </source>
</evidence>